<evidence type="ECO:0000313" key="2">
    <source>
        <dbReference type="EMBL" id="PXX39994.1"/>
    </source>
</evidence>
<dbReference type="RefSeq" id="WP_110257234.1">
    <property type="nucleotide sequence ID" value="NZ_QJKB01000009.1"/>
</dbReference>
<dbReference type="EMBL" id="QJKB01000009">
    <property type="protein sequence ID" value="PXX39994.1"/>
    <property type="molecule type" value="Genomic_DNA"/>
</dbReference>
<keyword evidence="1" id="KW-0472">Membrane</keyword>
<keyword evidence="1" id="KW-1133">Transmembrane helix</keyword>
<evidence type="ECO:0000313" key="3">
    <source>
        <dbReference type="Proteomes" id="UP000247792"/>
    </source>
</evidence>
<dbReference type="Proteomes" id="UP000247792">
    <property type="component" value="Unassembled WGS sequence"/>
</dbReference>
<feature type="transmembrane region" description="Helical" evidence="1">
    <location>
        <begin position="49"/>
        <end position="66"/>
    </location>
</feature>
<dbReference type="AlphaFoldDB" id="A0A318IXR2"/>
<feature type="transmembrane region" description="Helical" evidence="1">
    <location>
        <begin position="128"/>
        <end position="149"/>
    </location>
</feature>
<protein>
    <submittedName>
        <fullName evidence="2">Uncharacterized protein</fullName>
    </submittedName>
</protein>
<name>A0A318IXR2_9BURK</name>
<keyword evidence="3" id="KW-1185">Reference proteome</keyword>
<organism evidence="2 3">
    <name type="scientific">Undibacterium pigrum</name>
    <dbReference type="NCBI Taxonomy" id="401470"/>
    <lineage>
        <taxon>Bacteria</taxon>
        <taxon>Pseudomonadati</taxon>
        <taxon>Pseudomonadota</taxon>
        <taxon>Betaproteobacteria</taxon>
        <taxon>Burkholderiales</taxon>
        <taxon>Oxalobacteraceae</taxon>
        <taxon>Undibacterium</taxon>
    </lineage>
</organism>
<keyword evidence="1" id="KW-0812">Transmembrane</keyword>
<gene>
    <name evidence="2" type="ORF">DFR42_109105</name>
</gene>
<comment type="caution">
    <text evidence="2">The sequence shown here is derived from an EMBL/GenBank/DDBJ whole genome shotgun (WGS) entry which is preliminary data.</text>
</comment>
<sequence>MNLDLLKAEWDARDQRLEQAVRMNTQMLRLSLLEQHRRDIAKWGWTDKYEIITGIPVVVYLIWFLGKHISEWQFALPALALLAWTIPMPILNHRLRHALQGMDFGQPITVVQKRLAEHKARRLNLFKWAFLLGQVVWFIPFIIVLFKGVFGVDLYLKTENFILPSLIGGILFIPLAIGISRLLSGKLTHSARFQAFTDALAGKNIIQSRQFIARIAQFEETPVESGIGDKQPNS</sequence>
<accession>A0A318IXR2</accession>
<reference evidence="2 3" key="1">
    <citation type="submission" date="2018-05" db="EMBL/GenBank/DDBJ databases">
        <title>Genomic Encyclopedia of Type Strains, Phase IV (KMG-IV): sequencing the most valuable type-strain genomes for metagenomic binning, comparative biology and taxonomic classification.</title>
        <authorList>
            <person name="Goeker M."/>
        </authorList>
    </citation>
    <scope>NUCLEOTIDE SEQUENCE [LARGE SCALE GENOMIC DNA]</scope>
    <source>
        <strain evidence="2 3">DSM 19792</strain>
    </source>
</reference>
<feature type="transmembrane region" description="Helical" evidence="1">
    <location>
        <begin position="161"/>
        <end position="183"/>
    </location>
</feature>
<proteinExistence type="predicted"/>
<evidence type="ECO:0000256" key="1">
    <source>
        <dbReference type="SAM" id="Phobius"/>
    </source>
</evidence>
<dbReference type="OrthoDB" id="5954304at2"/>